<dbReference type="GO" id="GO:0016787">
    <property type="term" value="F:hydrolase activity"/>
    <property type="evidence" value="ECO:0007669"/>
    <property type="project" value="UniProtKB-KW"/>
</dbReference>
<feature type="transmembrane region" description="Helical" evidence="4">
    <location>
        <begin position="53"/>
        <end position="71"/>
    </location>
</feature>
<dbReference type="InterPro" id="IPR019826">
    <property type="entry name" value="Carboxylesterase_B_AS"/>
</dbReference>
<evidence type="ECO:0000256" key="2">
    <source>
        <dbReference type="ARBA" id="ARBA00022801"/>
    </source>
</evidence>
<dbReference type="Proteomes" id="UP000182624">
    <property type="component" value="Unassembled WGS sequence"/>
</dbReference>
<dbReference type="Pfam" id="PF00135">
    <property type="entry name" value="COesterase"/>
    <property type="match status" value="1"/>
</dbReference>
<evidence type="ECO:0000256" key="1">
    <source>
        <dbReference type="ARBA" id="ARBA00005964"/>
    </source>
</evidence>
<gene>
    <name evidence="6" type="ORF">SAMN04487928_10554</name>
</gene>
<dbReference type="OrthoDB" id="9775851at2"/>
<feature type="transmembrane region" description="Helical" evidence="4">
    <location>
        <begin position="24"/>
        <end position="41"/>
    </location>
</feature>
<dbReference type="RefSeq" id="WP_074884958.1">
    <property type="nucleotide sequence ID" value="NZ_FOXO01000005.1"/>
</dbReference>
<dbReference type="SUPFAM" id="SSF53474">
    <property type="entry name" value="alpha/beta-Hydrolases"/>
    <property type="match status" value="1"/>
</dbReference>
<keyword evidence="4" id="KW-0812">Transmembrane</keyword>
<name>A0A1I5S1B0_9FIRM</name>
<dbReference type="InterPro" id="IPR029058">
    <property type="entry name" value="AB_hydrolase_fold"/>
</dbReference>
<evidence type="ECO:0000256" key="4">
    <source>
        <dbReference type="SAM" id="Phobius"/>
    </source>
</evidence>
<keyword evidence="2 3" id="KW-0378">Hydrolase</keyword>
<dbReference type="InterPro" id="IPR019819">
    <property type="entry name" value="Carboxylesterase_B_CS"/>
</dbReference>
<dbReference type="InterPro" id="IPR050309">
    <property type="entry name" value="Type-B_Carboxylest/Lipase"/>
</dbReference>
<evidence type="ECO:0000256" key="3">
    <source>
        <dbReference type="RuleBase" id="RU361235"/>
    </source>
</evidence>
<dbReference type="EC" id="3.1.1.-" evidence="3"/>
<keyword evidence="7" id="KW-1185">Reference proteome</keyword>
<evidence type="ECO:0000313" key="6">
    <source>
        <dbReference type="EMBL" id="SFP64076.1"/>
    </source>
</evidence>
<accession>A0A1I5S1B0</accession>
<organism evidence="6 7">
    <name type="scientific">Butyrivibrio proteoclasticus</name>
    <dbReference type="NCBI Taxonomy" id="43305"/>
    <lineage>
        <taxon>Bacteria</taxon>
        <taxon>Bacillati</taxon>
        <taxon>Bacillota</taxon>
        <taxon>Clostridia</taxon>
        <taxon>Lachnospirales</taxon>
        <taxon>Lachnospiraceae</taxon>
        <taxon>Butyrivibrio</taxon>
    </lineage>
</organism>
<dbReference type="PROSITE" id="PS00941">
    <property type="entry name" value="CARBOXYLESTERASE_B_2"/>
    <property type="match status" value="1"/>
</dbReference>
<dbReference type="Gene3D" id="3.40.50.1820">
    <property type="entry name" value="alpha/beta hydrolase"/>
    <property type="match status" value="1"/>
</dbReference>
<dbReference type="PANTHER" id="PTHR11559">
    <property type="entry name" value="CARBOXYLESTERASE"/>
    <property type="match status" value="1"/>
</dbReference>
<dbReference type="AlphaFoldDB" id="A0A1I5S1B0"/>
<keyword evidence="4" id="KW-0472">Membrane</keyword>
<feature type="domain" description="Carboxylesterase type B" evidence="5">
    <location>
        <begin position="93"/>
        <end position="582"/>
    </location>
</feature>
<dbReference type="EMBL" id="FOXO01000005">
    <property type="protein sequence ID" value="SFP64076.1"/>
    <property type="molecule type" value="Genomic_DNA"/>
</dbReference>
<sequence>MIFNIAIILITLLYIVILELSKNVLAGWAIAVIAAVLMLALKNTIMKSITHKSLSTCLMWLVFIAILVLNYKLTAPPFKRVPAVDNKNPKVTEEITIDQGVLTGVYNADRSVKVYAGIPYAAPPVGDLRFKEPQAPLPWDGVLACDHFGPMAMQPRSSALYDSLSHIIGWNDYRIEFGDEYREEMSEDCLYLNVFSPEKESDELLPVIFYIHGGSLTTGQPSYTEYRGEDLAKKGVVFVNIAYRLGVFGYYASDDLKAESPNGTTGNYGLLDQIAALKWVRENIEAFGGNPDRITIAGESAGASSVNAICVSPLTDGLFNYAIAESSGIVAKKPFHTFRSYDEAVEQGNIVKEEFSVSSSDELRSIPAEKLVKTSANNSAMTLDGYAIAEMPYLTYEKGNNHEKALLNGFNTKEADAFMLGTKATKENYVELLSEDLGSYAEEMADVLPYDAVERDEYIIIDKKGEAKGSLNAAYSAMWFTYSHYVWTNYMIQQNKPVYEYYFTKTNSRISNHHAGELPYAYGNLHRHAGNYDESDFELSEIMQNYWVNFVKTGNPNGEGLPEWPLVTSDSQLLLQLDNKIEPVTDPNLPLYEVIDHYMDSAE</sequence>
<reference evidence="7" key="1">
    <citation type="submission" date="2016-10" db="EMBL/GenBank/DDBJ databases">
        <authorList>
            <person name="Varghese N."/>
            <person name="Submissions S."/>
        </authorList>
    </citation>
    <scope>NUCLEOTIDE SEQUENCE [LARGE SCALE GENOMIC DNA]</scope>
    <source>
        <strain evidence="7">P18</strain>
    </source>
</reference>
<comment type="similarity">
    <text evidence="1 3">Belongs to the type-B carboxylesterase/lipase family.</text>
</comment>
<dbReference type="PROSITE" id="PS00122">
    <property type="entry name" value="CARBOXYLESTERASE_B_1"/>
    <property type="match status" value="1"/>
</dbReference>
<evidence type="ECO:0000313" key="7">
    <source>
        <dbReference type="Proteomes" id="UP000182624"/>
    </source>
</evidence>
<keyword evidence="4" id="KW-1133">Transmembrane helix</keyword>
<evidence type="ECO:0000259" key="5">
    <source>
        <dbReference type="Pfam" id="PF00135"/>
    </source>
</evidence>
<dbReference type="InterPro" id="IPR002018">
    <property type="entry name" value="CarbesteraseB"/>
</dbReference>
<proteinExistence type="inferred from homology"/>
<protein>
    <recommendedName>
        <fullName evidence="3">Carboxylic ester hydrolase</fullName>
        <ecNumber evidence="3">3.1.1.-</ecNumber>
    </recommendedName>
</protein>